<dbReference type="RefSeq" id="WP_110171426.1">
    <property type="nucleotide sequence ID" value="NZ_CP015136.1"/>
</dbReference>
<keyword evidence="2" id="KW-1185">Reference proteome</keyword>
<reference evidence="1 2" key="1">
    <citation type="journal article" date="2016" name="Genome Announc.">
        <title>First Complete Genome Sequence of a Subdivision 6 Acidobacterium Strain.</title>
        <authorList>
            <person name="Huang S."/>
            <person name="Vieira S."/>
            <person name="Bunk B."/>
            <person name="Riedel T."/>
            <person name="Sproer C."/>
            <person name="Overmann J."/>
        </authorList>
    </citation>
    <scope>NUCLEOTIDE SEQUENCE [LARGE SCALE GENOMIC DNA]</scope>
    <source>
        <strain evidence="2">DSM 100886 HEG_-6_39</strain>
    </source>
</reference>
<evidence type="ECO:0008006" key="3">
    <source>
        <dbReference type="Google" id="ProtNLM"/>
    </source>
</evidence>
<evidence type="ECO:0000313" key="2">
    <source>
        <dbReference type="Proteomes" id="UP000076079"/>
    </source>
</evidence>
<dbReference type="InterPro" id="IPR021398">
    <property type="entry name" value="DUF3037"/>
</dbReference>
<dbReference type="OrthoDB" id="9803207at2"/>
<proteinExistence type="predicted"/>
<dbReference type="PATRIC" id="fig|1813736.3.peg.3113"/>
<dbReference type="Proteomes" id="UP000076079">
    <property type="component" value="Chromosome"/>
</dbReference>
<dbReference type="AlphaFoldDB" id="A0A143PM73"/>
<dbReference type="EMBL" id="CP015136">
    <property type="protein sequence ID" value="AMY09697.1"/>
    <property type="molecule type" value="Genomic_DNA"/>
</dbReference>
<protein>
    <recommendedName>
        <fullName evidence="3">DUF3037 domain-containing protein</fullName>
    </recommendedName>
</protein>
<gene>
    <name evidence="1" type="ORF">LuPra_02921</name>
</gene>
<dbReference type="Pfam" id="PF11236">
    <property type="entry name" value="DUF3037"/>
    <property type="match status" value="1"/>
</dbReference>
<organism evidence="1 2">
    <name type="scientific">Luteitalea pratensis</name>
    <dbReference type="NCBI Taxonomy" id="1855912"/>
    <lineage>
        <taxon>Bacteria</taxon>
        <taxon>Pseudomonadati</taxon>
        <taxon>Acidobacteriota</taxon>
        <taxon>Vicinamibacteria</taxon>
        <taxon>Vicinamibacterales</taxon>
        <taxon>Vicinamibacteraceae</taxon>
        <taxon>Luteitalea</taxon>
    </lineage>
</organism>
<dbReference type="STRING" id="1855912.LuPra_02921"/>
<accession>A0A143PM73</accession>
<reference evidence="2" key="2">
    <citation type="submission" date="2016-04" db="EMBL/GenBank/DDBJ databases">
        <title>First Complete Genome Sequence of a Subdivision 6 Acidobacterium.</title>
        <authorList>
            <person name="Huang S."/>
            <person name="Vieira S."/>
            <person name="Bunk B."/>
            <person name="Riedel T."/>
            <person name="Sproeer C."/>
            <person name="Overmann J."/>
        </authorList>
    </citation>
    <scope>NUCLEOTIDE SEQUENCE [LARGE SCALE GENOMIC DNA]</scope>
    <source>
        <strain evidence="2">DSM 100886 HEG_-6_39</strain>
    </source>
</reference>
<sequence>MRDCHAYDYAVLRVVPHVEREEFVNVGVILSCPERRFLGTRVHLDATRLKAFAPTLDEDIVRSHLASFEAVCRGGADAGPIGALPARQRFHWLVAPRSTVIQTSPAHTGWCRDPEDTLERLLRQYVITDASNA</sequence>
<evidence type="ECO:0000313" key="1">
    <source>
        <dbReference type="EMBL" id="AMY09697.1"/>
    </source>
</evidence>
<name>A0A143PM73_LUTPR</name>
<dbReference type="KEGG" id="abac:LuPra_02921"/>